<dbReference type="InterPro" id="IPR025963">
    <property type="entry name" value="FLgD_Tudor"/>
</dbReference>
<reference evidence="8 9" key="1">
    <citation type="submission" date="2014-12" db="EMBL/GenBank/DDBJ databases">
        <title>Denitrispirillum autotrophicum gen. nov., sp. nov., Denitrifying, Facultatively Autotrophic Bacteria Isolated from Rice Paddy Soil.</title>
        <authorList>
            <person name="Ishii S."/>
            <person name="Ashida N."/>
            <person name="Ohno H."/>
            <person name="Otsuka S."/>
            <person name="Yokota A."/>
            <person name="Senoo K."/>
        </authorList>
    </citation>
    <scope>NUCLEOTIDE SEQUENCE [LARGE SCALE GENOMIC DNA]</scope>
    <source>
        <strain evidence="8 9">TSA66</strain>
    </source>
</reference>
<evidence type="ECO:0000256" key="4">
    <source>
        <dbReference type="ARBA" id="ARBA00024746"/>
    </source>
</evidence>
<feature type="domain" description="FlgD Tudor-like" evidence="7">
    <location>
        <begin position="88"/>
        <end position="221"/>
    </location>
</feature>
<dbReference type="InterPro" id="IPR005648">
    <property type="entry name" value="FlgD"/>
</dbReference>
<evidence type="ECO:0000259" key="6">
    <source>
        <dbReference type="Pfam" id="PF13860"/>
    </source>
</evidence>
<dbReference type="InterPro" id="IPR025965">
    <property type="entry name" value="FlgD/Vpr_Ig-like"/>
</dbReference>
<keyword evidence="8" id="KW-0969">Cilium</keyword>
<gene>
    <name evidence="8" type="ORF">TSA66_17350</name>
</gene>
<comment type="function">
    <text evidence="4 5">Required for flagellar hook formation. May act as a scaffolding protein.</text>
</comment>
<comment type="similarity">
    <text evidence="1 5">Belongs to the FlgD family.</text>
</comment>
<keyword evidence="8" id="KW-0966">Cell projection</keyword>
<dbReference type="Pfam" id="PF03963">
    <property type="entry name" value="FlgD"/>
    <property type="match status" value="1"/>
</dbReference>
<sequence>MSTVQNSGVSSALMDTMNGKASASSKTDVEETQDRFLKLLVTQMKNQDPMNPLDNAQVTSQFAQLSTVSGINKLNDTMATMMAGYQANQTLQAVSMIGHGVLSAGSKIDLVKGSALMGVELADSATKVSVTIRDASGQEVRKLELGAQKAGSLPLTWNGKAEDGSAVADGRYTFEVAATNNDAKVTATALQFGLVDTVSTDAKGVKLNVNGMGTLNLADVRQIL</sequence>
<evidence type="ECO:0000313" key="8">
    <source>
        <dbReference type="EMBL" id="KIF83820.1"/>
    </source>
</evidence>
<evidence type="ECO:0000256" key="1">
    <source>
        <dbReference type="ARBA" id="ARBA00010577"/>
    </source>
</evidence>
<feature type="domain" description="FlgD/Vpr Ig-like" evidence="6">
    <location>
        <begin position="107"/>
        <end position="182"/>
    </location>
</feature>
<accession>A0A0C2BRD2</accession>
<proteinExistence type="inferred from homology"/>
<dbReference type="EMBL" id="JWJG01000028">
    <property type="protein sequence ID" value="KIF83820.1"/>
    <property type="molecule type" value="Genomic_DNA"/>
</dbReference>
<evidence type="ECO:0000313" key="9">
    <source>
        <dbReference type="Proteomes" id="UP000031572"/>
    </source>
</evidence>
<dbReference type="Gene3D" id="2.30.30.910">
    <property type="match status" value="1"/>
</dbReference>
<evidence type="ECO:0000259" key="7">
    <source>
        <dbReference type="Pfam" id="PF13861"/>
    </source>
</evidence>
<dbReference type="Pfam" id="PF13861">
    <property type="entry name" value="FLgD_tudor"/>
    <property type="match status" value="1"/>
</dbReference>
<protein>
    <recommendedName>
        <fullName evidence="2 5">Basal-body rod modification protein FlgD</fullName>
    </recommendedName>
</protein>
<keyword evidence="8" id="KW-0282">Flagellum</keyword>
<dbReference type="AlphaFoldDB" id="A0A0C2BRD2"/>
<evidence type="ECO:0000256" key="5">
    <source>
        <dbReference type="RuleBase" id="RU362076"/>
    </source>
</evidence>
<dbReference type="Gene3D" id="2.60.40.4070">
    <property type="match status" value="1"/>
</dbReference>
<evidence type="ECO:0000256" key="3">
    <source>
        <dbReference type="ARBA" id="ARBA00022795"/>
    </source>
</evidence>
<dbReference type="Proteomes" id="UP000031572">
    <property type="component" value="Unassembled WGS sequence"/>
</dbReference>
<organism evidence="8 9">
    <name type="scientific">Noviherbaspirillum autotrophicum</name>
    <dbReference type="NCBI Taxonomy" id="709839"/>
    <lineage>
        <taxon>Bacteria</taxon>
        <taxon>Pseudomonadati</taxon>
        <taxon>Pseudomonadota</taxon>
        <taxon>Betaproteobacteria</taxon>
        <taxon>Burkholderiales</taxon>
        <taxon>Oxalobacteraceae</taxon>
        <taxon>Noviherbaspirillum</taxon>
    </lineage>
</organism>
<dbReference type="STRING" id="709839.TSA66_17350"/>
<dbReference type="Pfam" id="PF13860">
    <property type="entry name" value="FlgD_ig"/>
    <property type="match status" value="1"/>
</dbReference>
<comment type="caution">
    <text evidence="8">The sequence shown here is derived from an EMBL/GenBank/DDBJ whole genome shotgun (WGS) entry which is preliminary data.</text>
</comment>
<name>A0A0C2BRD2_9BURK</name>
<keyword evidence="3 5" id="KW-1005">Bacterial flagellum biogenesis</keyword>
<dbReference type="GO" id="GO:0044781">
    <property type="term" value="P:bacterial-type flagellum organization"/>
    <property type="evidence" value="ECO:0007669"/>
    <property type="project" value="UniProtKB-UniRule"/>
</dbReference>
<keyword evidence="9" id="KW-1185">Reference proteome</keyword>
<evidence type="ECO:0000256" key="2">
    <source>
        <dbReference type="ARBA" id="ARBA00016013"/>
    </source>
</evidence>